<evidence type="ECO:0000256" key="1">
    <source>
        <dbReference type="ARBA" id="ARBA00005964"/>
    </source>
</evidence>
<dbReference type="AlphaFoldDB" id="A0A9N9XGQ5"/>
<comment type="similarity">
    <text evidence="1">Belongs to the type-B carboxylesterase/lipase family.</text>
</comment>
<evidence type="ECO:0000256" key="4">
    <source>
        <dbReference type="ARBA" id="ARBA00023180"/>
    </source>
</evidence>
<evidence type="ECO:0000259" key="5">
    <source>
        <dbReference type="Pfam" id="PF00135"/>
    </source>
</evidence>
<dbReference type="InterPro" id="IPR002018">
    <property type="entry name" value="CarbesteraseB"/>
</dbReference>
<dbReference type="Pfam" id="PF00135">
    <property type="entry name" value="COesterase"/>
    <property type="match status" value="1"/>
</dbReference>
<keyword evidence="7" id="KW-1185">Reference proteome</keyword>
<name>A0A9N9XGQ5_DIABA</name>
<proteinExistence type="inferred from homology"/>
<keyword evidence="3" id="KW-0378">Hydrolase</keyword>
<dbReference type="PANTHER" id="PTHR43142:SF1">
    <property type="entry name" value="CARBOXYLIC ESTER HYDROLASE"/>
    <property type="match status" value="1"/>
</dbReference>
<feature type="domain" description="Carboxylesterase type B" evidence="5">
    <location>
        <begin position="104"/>
        <end position="494"/>
    </location>
</feature>
<dbReference type="SUPFAM" id="SSF53474">
    <property type="entry name" value="alpha/beta-Hydrolases"/>
    <property type="match status" value="1"/>
</dbReference>
<keyword evidence="4" id="KW-0325">Glycoprotein</keyword>
<reference evidence="6" key="1">
    <citation type="submission" date="2022-01" db="EMBL/GenBank/DDBJ databases">
        <authorList>
            <person name="King R."/>
        </authorList>
    </citation>
    <scope>NUCLEOTIDE SEQUENCE</scope>
</reference>
<protein>
    <recommendedName>
        <fullName evidence="5">Carboxylesterase type B domain-containing protein</fullName>
    </recommendedName>
</protein>
<dbReference type="Proteomes" id="UP001153709">
    <property type="component" value="Chromosome 8"/>
</dbReference>
<dbReference type="Gene3D" id="3.40.50.1820">
    <property type="entry name" value="alpha/beta hydrolase"/>
    <property type="match status" value="1"/>
</dbReference>
<keyword evidence="2" id="KW-0719">Serine esterase</keyword>
<evidence type="ECO:0000256" key="2">
    <source>
        <dbReference type="ARBA" id="ARBA00022487"/>
    </source>
</evidence>
<gene>
    <name evidence="6" type="ORF">DIABBA_LOCUS11937</name>
</gene>
<dbReference type="PANTHER" id="PTHR43142">
    <property type="entry name" value="CARBOXYLIC ESTER HYDROLASE"/>
    <property type="match status" value="1"/>
</dbReference>
<dbReference type="InterPro" id="IPR029058">
    <property type="entry name" value="AB_hydrolase_fold"/>
</dbReference>
<accession>A0A9N9XGQ5</accession>
<dbReference type="GO" id="GO:0052689">
    <property type="term" value="F:carboxylic ester hydrolase activity"/>
    <property type="evidence" value="ECO:0007669"/>
    <property type="project" value="UniProtKB-KW"/>
</dbReference>
<sequence>MDSPVITVTEGQIRGYRRKNLDEEEFYAFLGIPYAKPPVGDLRFKAPEPVEKWEHIKDATKDGPPSYQWDDIEKKVVGSEDCLHLCVYTKTLPSEEASLKPVMVVLVSVNYRLGFLGFLHFDDTSLNVYGNAALKDQQLALKWVQKNIHKFNGDRNNVTIFGESAGSASVHYHVLSPSSKNLFHKAILQSGSTFGPLSRSKSQNVGLQLGQIVDENVKTEKEALKVLQKLTGKEVYETQQKFIAKYGRQLNIGPKIEKPNDSAIITALPQDLVVKGHYNKVPLLFGFNSMEGILFGIYQQKELKKGLKPDYFNIDRYVHPHMEIGLNDPKRELIKEKIRKFYFTENTVETANYLMVTDCNYIAPVVGIAKLHAKTQPEPVYLYRMSLDAGLNFLKRSNSGFDHIPGVCHADDLGYLFQMPLESLNMHRGEKEIKAIRRFVKLWTNFAKHGNPTPKGNDFNLTWNPVNEEEVSYLDIGEELTIKSNPEPERLKLWKEIFQLSTYTQYYLQ</sequence>
<dbReference type="EMBL" id="OU898283">
    <property type="protein sequence ID" value="CAG9839137.1"/>
    <property type="molecule type" value="Genomic_DNA"/>
</dbReference>
<evidence type="ECO:0000313" key="7">
    <source>
        <dbReference type="Proteomes" id="UP001153709"/>
    </source>
</evidence>
<evidence type="ECO:0000313" key="6">
    <source>
        <dbReference type="EMBL" id="CAG9839137.1"/>
    </source>
</evidence>
<dbReference type="OrthoDB" id="19653at2759"/>
<evidence type="ECO:0000256" key="3">
    <source>
        <dbReference type="ARBA" id="ARBA00022801"/>
    </source>
</evidence>
<organism evidence="6 7">
    <name type="scientific">Diabrotica balteata</name>
    <name type="common">Banded cucumber beetle</name>
    <dbReference type="NCBI Taxonomy" id="107213"/>
    <lineage>
        <taxon>Eukaryota</taxon>
        <taxon>Metazoa</taxon>
        <taxon>Ecdysozoa</taxon>
        <taxon>Arthropoda</taxon>
        <taxon>Hexapoda</taxon>
        <taxon>Insecta</taxon>
        <taxon>Pterygota</taxon>
        <taxon>Neoptera</taxon>
        <taxon>Endopterygota</taxon>
        <taxon>Coleoptera</taxon>
        <taxon>Polyphaga</taxon>
        <taxon>Cucujiformia</taxon>
        <taxon>Chrysomeloidea</taxon>
        <taxon>Chrysomelidae</taxon>
        <taxon>Galerucinae</taxon>
        <taxon>Diabroticina</taxon>
        <taxon>Diabroticites</taxon>
        <taxon>Diabrotica</taxon>
    </lineage>
</organism>